<feature type="domain" description="THAP-type" evidence="8">
    <location>
        <begin position="485"/>
        <end position="636"/>
    </location>
</feature>
<feature type="compositionally biased region" description="Basic and acidic residues" evidence="6">
    <location>
        <begin position="494"/>
        <end position="511"/>
    </location>
</feature>
<feature type="domain" description="THAP-type" evidence="7">
    <location>
        <begin position="1666"/>
        <end position="1730"/>
    </location>
</feature>
<feature type="region of interest" description="Disordered" evidence="6">
    <location>
        <begin position="1013"/>
        <end position="1046"/>
    </location>
</feature>
<feature type="region of interest" description="Disordered" evidence="6">
    <location>
        <begin position="304"/>
        <end position="329"/>
    </location>
</feature>
<keyword evidence="2" id="KW-0863">Zinc-finger</keyword>
<feature type="compositionally biased region" description="Polar residues" evidence="6">
    <location>
        <begin position="1037"/>
        <end position="1046"/>
    </location>
</feature>
<keyword evidence="5" id="KW-0175">Coiled coil</keyword>
<dbReference type="SMART" id="SM00980">
    <property type="entry name" value="THAP"/>
    <property type="match status" value="5"/>
</dbReference>
<keyword evidence="3" id="KW-0862">Zinc</keyword>
<evidence type="ECO:0000256" key="2">
    <source>
        <dbReference type="ARBA" id="ARBA00022771"/>
    </source>
</evidence>
<feature type="compositionally biased region" description="Basic and acidic residues" evidence="6">
    <location>
        <begin position="175"/>
        <end position="198"/>
    </location>
</feature>
<name>A0A811VA78_CERCA</name>
<feature type="domain" description="THAP-type" evidence="7">
    <location>
        <begin position="837"/>
        <end position="900"/>
    </location>
</feature>
<gene>
    <name evidence="9" type="ORF">CCAP1982_LOCUS19973</name>
</gene>
<feature type="compositionally biased region" description="Basic and acidic residues" evidence="6">
    <location>
        <begin position="313"/>
        <end position="329"/>
    </location>
</feature>
<feature type="compositionally biased region" description="Low complexity" evidence="6">
    <location>
        <begin position="1024"/>
        <end position="1036"/>
    </location>
</feature>
<protein>
    <submittedName>
        <fullName evidence="9">(Mediterranean fruit fly) hypothetical protein</fullName>
    </submittedName>
</protein>
<feature type="region of interest" description="Disordered" evidence="6">
    <location>
        <begin position="442"/>
        <end position="511"/>
    </location>
</feature>
<dbReference type="GO" id="GO:0008270">
    <property type="term" value="F:zinc ion binding"/>
    <property type="evidence" value="ECO:0007669"/>
    <property type="project" value="UniProtKB-KW"/>
</dbReference>
<feature type="coiled-coil region" evidence="5">
    <location>
        <begin position="1750"/>
        <end position="1797"/>
    </location>
</feature>
<feature type="compositionally biased region" description="Polar residues" evidence="6">
    <location>
        <begin position="553"/>
        <end position="568"/>
    </location>
</feature>
<dbReference type="SMART" id="SM00692">
    <property type="entry name" value="DM3"/>
    <property type="match status" value="4"/>
</dbReference>
<feature type="compositionally biased region" description="Basic and acidic residues" evidence="6">
    <location>
        <begin position="114"/>
        <end position="123"/>
    </location>
</feature>
<evidence type="ECO:0000256" key="4">
    <source>
        <dbReference type="ARBA" id="ARBA00023125"/>
    </source>
</evidence>
<feature type="domain" description="THAP-type" evidence="8">
    <location>
        <begin position="912"/>
        <end position="988"/>
    </location>
</feature>
<evidence type="ECO:0000259" key="7">
    <source>
        <dbReference type="SMART" id="SM00692"/>
    </source>
</evidence>
<accession>A0A811VA78</accession>
<feature type="domain" description="THAP-type" evidence="8">
    <location>
        <begin position="663"/>
        <end position="737"/>
    </location>
</feature>
<feature type="compositionally biased region" description="Acidic residues" evidence="6">
    <location>
        <begin position="164"/>
        <end position="174"/>
    </location>
</feature>
<dbReference type="GO" id="GO:0003677">
    <property type="term" value="F:DNA binding"/>
    <property type="evidence" value="ECO:0007669"/>
    <property type="project" value="UniProtKB-KW"/>
</dbReference>
<feature type="domain" description="THAP-type" evidence="8">
    <location>
        <begin position="1654"/>
        <end position="1731"/>
    </location>
</feature>
<sequence length="1804" mass="203410">MPTLTPAYLKALSAYIEEAKKAHKAASIDPNSSTEENSVSKDKSLENNPVVTENSISKESTGLVLENESSKDGNSKAHADAVEQLDVEKSSQAESTKSTTTTTKSMTDSDGQLDADKISKTESTKSNIYVDEQLDTAGVAVEKEANTDSLENDNIRCKTVEITNYEEAEAEDEKDAEKKKTDANHGESEQSEERETRKINALECKATKDATGCAERTDVTESNDIQCATDILEQLDNEDGEKNKSSEENVTLKIVAESEIPQIKADATAKNRDEHCEIVVEENEDLIDCVEGNSEGIHVEKEAMHHNKPPHCSTDESEKMETDESGTKDKLATENKTPQIVAEVCEVVEKRKLDFVDDDDDQPENDEVEKQIMNQTNSGTNKVELNIGSENVSPQNEGNKECKLVEEENSNCDEIQSEGVDIERQYLEKNKATQFDIAESGKMEVDESGNKQTIVDNTEDNSVTNDSPNNTVNNESIVLSENESTKDSYINSSSKDEDINFDTRKGTKQTGDETDKINLLKSSFAQYEYENKGISESYATQGKDGNNKLHLNANKSAKNASDGNNVGVSSHYEMEGTHTLSDIGTVLNETRICQREFKKRDLVCADHFSPTDYILGQKRATLLPKAVPIPPSPNSTFISPIEDDSVGDQEEGITRSSLSMSKRTCIMGCPPMGHPKYPFPWDKDRRKMWFQQFSLDPAVYTQKYLYACRRHFSSYMTLGRNLRHNAYPDVNLYPFSANRPYAEKYSYYENAYSKPDERYHDNVGKKADDFVQTHVTDIQYAPVSYQFSMNNYLHENGAKIVTHIGANEQIISTNQQSAIKIESKRECILKCPGMHTYYRIPSADTDLELRKKWFYLLGKDPALYTKNNVYVCNLHFDEHMICLKRLVRGGYPNKNLPPPLRKPVPEAWEQQTECIQKCTDYTRKYPFPSYGKEKVRRQSWLKQFNRVPELYKDAYIYACDRHFTDRERVGPYLYPEAIPELNLPPSNTANGSQASYISKKWSLQRLDALAKNKTGQPPTEYVHTTQQITQPQPRQQSLLHSSQEPNQQPIQLSLLGPSQNASRQPIQFSVIQTPQNISTQQPFKLSLLCPPQYASQPVQLSLLNQPPNTTQEPVKLTPIRPKEDEILKRLKMLKMQHMSTNSSKAEEYVKIQTLGVFVPHKDGHFVAMNKVLSSIDPLDTKQYAPLDWVEPIEPQLPIKAHPIPKELYETTDEELSDGDIEVAESPEYLEWSDEDTSEVTTVSGKRINENLINYGNTKCLKIANQQDRNEDDEMQYKVDDPVVVDTILDQLTAAFPKDNKKYTIVLAKNNTVIECKKQPETTSEPLNIITPTIAPQVVTKVLEPTVKTITPKTKKGSSVEIDFEDMIVGQQIQKSDEYMREKEKMLTTAVVSAESWQQVMSAIKEATPNTGFAESSECDSDEVAKKVRKMVEEIKQACERDKQGIGDAKISKKVSEPSKTGQKMVKFVAKSMPVCNQPAVITAETIKNNTNPNKVIIKSIEIIKPANIGTKVSKVMDKRATVKSVPNSKTHAELITTPQLKNVKIASVMVPPKKAQVISPSRPTAIKAPILQPTEYVNHHHNANEDEFENVSIEDLLAKAKRLINESDTKVPNNSELLLDNAALLEDDAVLNNDVAIDQCVIDAADATYNPPLPSCIFKCIDFLKLHAFPSAETSTYRRHFWFMELGLDISVDWLKPLHICDKHFDENMFLTDNTLKEFAYPCKELKPPQHKSFRVERAAQTRCVGDQYKQNLLDELTKLSDLNNRQNIELNRIKVLIRLKQEAARLVAEIKTAKELTTEQLNN</sequence>
<keyword evidence="10" id="KW-1185">Reference proteome</keyword>
<feature type="region of interest" description="Disordered" evidence="6">
    <location>
        <begin position="538"/>
        <end position="570"/>
    </location>
</feature>
<dbReference type="Proteomes" id="UP000606786">
    <property type="component" value="Unassembled WGS sequence"/>
</dbReference>
<proteinExistence type="predicted"/>
<feature type="region of interest" description="Disordered" evidence="6">
    <location>
        <begin position="20"/>
        <end position="198"/>
    </location>
</feature>
<dbReference type="InterPro" id="IPR006612">
    <property type="entry name" value="THAP_Znf"/>
</dbReference>
<dbReference type="OrthoDB" id="8037731at2759"/>
<evidence type="ECO:0000256" key="6">
    <source>
        <dbReference type="SAM" id="MobiDB-lite"/>
    </source>
</evidence>
<reference evidence="9" key="1">
    <citation type="submission" date="2020-11" db="EMBL/GenBank/DDBJ databases">
        <authorList>
            <person name="Whitehead M."/>
        </authorList>
    </citation>
    <scope>NUCLEOTIDE SEQUENCE</scope>
    <source>
        <strain evidence="9">EGII</strain>
    </source>
</reference>
<keyword evidence="4" id="KW-0238">DNA-binding</keyword>
<keyword evidence="1" id="KW-0479">Metal-binding</keyword>
<dbReference type="SUPFAM" id="SSF57716">
    <property type="entry name" value="Glucocorticoid receptor-like (DNA-binding domain)"/>
    <property type="match status" value="3"/>
</dbReference>
<feature type="compositionally biased region" description="Polar residues" evidence="6">
    <location>
        <begin position="46"/>
        <end position="60"/>
    </location>
</feature>
<evidence type="ECO:0000256" key="5">
    <source>
        <dbReference type="SAM" id="Coils"/>
    </source>
</evidence>
<evidence type="ECO:0000259" key="8">
    <source>
        <dbReference type="SMART" id="SM00980"/>
    </source>
</evidence>
<evidence type="ECO:0000313" key="9">
    <source>
        <dbReference type="EMBL" id="CAD7011861.1"/>
    </source>
</evidence>
<evidence type="ECO:0000313" key="10">
    <source>
        <dbReference type="Proteomes" id="UP000606786"/>
    </source>
</evidence>
<feature type="compositionally biased region" description="Polar residues" evidence="6">
    <location>
        <begin position="450"/>
        <end position="493"/>
    </location>
</feature>
<feature type="compositionally biased region" description="Low complexity" evidence="6">
    <location>
        <begin position="92"/>
        <end position="109"/>
    </location>
</feature>
<comment type="caution">
    <text evidence="9">The sequence shown here is derived from an EMBL/GenBank/DDBJ whole genome shotgun (WGS) entry which is preliminary data.</text>
</comment>
<feature type="domain" description="THAP-type" evidence="8">
    <location>
        <begin position="825"/>
        <end position="901"/>
    </location>
</feature>
<evidence type="ECO:0000256" key="1">
    <source>
        <dbReference type="ARBA" id="ARBA00022723"/>
    </source>
</evidence>
<feature type="domain" description="THAP-type" evidence="7">
    <location>
        <begin position="925"/>
        <end position="987"/>
    </location>
</feature>
<feature type="domain" description="THAP-type" evidence="7">
    <location>
        <begin position="677"/>
        <end position="736"/>
    </location>
</feature>
<evidence type="ECO:0000256" key="3">
    <source>
        <dbReference type="ARBA" id="ARBA00022833"/>
    </source>
</evidence>
<dbReference type="EMBL" id="CAJHJT010000056">
    <property type="protein sequence ID" value="CAD7011861.1"/>
    <property type="molecule type" value="Genomic_DNA"/>
</dbReference>
<feature type="compositionally biased region" description="Basic and acidic residues" evidence="6">
    <location>
        <begin position="68"/>
        <end position="91"/>
    </location>
</feature>
<organism evidence="9 10">
    <name type="scientific">Ceratitis capitata</name>
    <name type="common">Mediterranean fruit fly</name>
    <name type="synonym">Tephritis capitata</name>
    <dbReference type="NCBI Taxonomy" id="7213"/>
    <lineage>
        <taxon>Eukaryota</taxon>
        <taxon>Metazoa</taxon>
        <taxon>Ecdysozoa</taxon>
        <taxon>Arthropoda</taxon>
        <taxon>Hexapoda</taxon>
        <taxon>Insecta</taxon>
        <taxon>Pterygota</taxon>
        <taxon>Neoptera</taxon>
        <taxon>Endopterygota</taxon>
        <taxon>Diptera</taxon>
        <taxon>Brachycera</taxon>
        <taxon>Muscomorpha</taxon>
        <taxon>Tephritoidea</taxon>
        <taxon>Tephritidae</taxon>
        <taxon>Ceratitis</taxon>
        <taxon>Ceratitis</taxon>
    </lineage>
</organism>